<evidence type="ECO:0008006" key="6">
    <source>
        <dbReference type="Google" id="ProtNLM"/>
    </source>
</evidence>
<feature type="region of interest" description="Disordered" evidence="3">
    <location>
        <begin position="497"/>
        <end position="533"/>
    </location>
</feature>
<feature type="compositionally biased region" description="Acidic residues" evidence="3">
    <location>
        <begin position="225"/>
        <end position="236"/>
    </location>
</feature>
<feature type="compositionally biased region" description="Polar residues" evidence="3">
    <location>
        <begin position="298"/>
        <end position="319"/>
    </location>
</feature>
<evidence type="ECO:0000256" key="1">
    <source>
        <dbReference type="ARBA" id="ARBA00023054"/>
    </source>
</evidence>
<feature type="coiled-coil region" evidence="2">
    <location>
        <begin position="358"/>
        <end position="413"/>
    </location>
</feature>
<dbReference type="EMBL" id="VCGU01000009">
    <property type="protein sequence ID" value="TRY70974.1"/>
    <property type="molecule type" value="Genomic_DNA"/>
</dbReference>
<gene>
    <name evidence="4" type="ORF">TCAL_02441</name>
</gene>
<organism evidence="4 5">
    <name type="scientific">Tigriopus californicus</name>
    <name type="common">Marine copepod</name>
    <dbReference type="NCBI Taxonomy" id="6832"/>
    <lineage>
        <taxon>Eukaryota</taxon>
        <taxon>Metazoa</taxon>
        <taxon>Ecdysozoa</taxon>
        <taxon>Arthropoda</taxon>
        <taxon>Crustacea</taxon>
        <taxon>Multicrustacea</taxon>
        <taxon>Hexanauplia</taxon>
        <taxon>Copepoda</taxon>
        <taxon>Harpacticoida</taxon>
        <taxon>Harpacticidae</taxon>
        <taxon>Tigriopus</taxon>
    </lineage>
</organism>
<feature type="region of interest" description="Disordered" evidence="3">
    <location>
        <begin position="288"/>
        <end position="319"/>
    </location>
</feature>
<keyword evidence="1 2" id="KW-0175">Coiled coil</keyword>
<name>A0A553NZU9_TIGCA</name>
<accession>A0A553NZU9</accession>
<evidence type="ECO:0000256" key="3">
    <source>
        <dbReference type="SAM" id="MobiDB-lite"/>
    </source>
</evidence>
<dbReference type="Proteomes" id="UP000318571">
    <property type="component" value="Chromosome 9"/>
</dbReference>
<dbReference type="STRING" id="6832.A0A553NZU9"/>
<feature type="region of interest" description="Disordered" evidence="3">
    <location>
        <begin position="210"/>
        <end position="259"/>
    </location>
</feature>
<sequence>ELEQEKYHLRRRLEAAQEEYELKVNELQQDIQALQAQLDGNTSTQRQSEKEKSLLITTLSEQNQRLTAQLKEYTKNEETLNSELQHLRDQVNLKRTSMNEHVSHLDMLRDEITLMTERKMDLERRIELLQGEREGLSSTLDESADRIIMLEKEAREKDSILRLNEKTLEELRASNQSLQERLDNMCRNLSLGPPGTGGNMSLLNEMELSDSERSLNASRRPFSQIDEEIDDIECDNPEALGSPIENKEPPPQPPSPRERLNIESPLFQLKTEMLSAFQQLRALCGQLRRREKQRRNSSDSLDNETVSSSSSDEPATAQSMKSGILNGAVQEIRGLIHDLLRKESKGACLACGGDKDEKLRLEIQLHKTTEAKEKLERTLKQNVDDAKRKDDEITQLKSKLSLTELSLSAAEEERDTLRVDVSNTKAGKDELIKKAWDVRDAAVKRKNNTQIELARSRIDVMQINSQLLEAIQQKVELSQQLDQWQADMEELLEEQMMRKMRAQERPRSGNDSDSSQAAAERKKSKILGFFQRS</sequence>
<dbReference type="InterPro" id="IPR051149">
    <property type="entry name" value="Spindly/BICDR_Dynein_Adapter"/>
</dbReference>
<dbReference type="AlphaFoldDB" id="A0A553NZU9"/>
<proteinExistence type="predicted"/>
<comment type="caution">
    <text evidence="4">The sequence shown here is derived from an EMBL/GenBank/DDBJ whole genome shotgun (WGS) entry which is preliminary data.</text>
</comment>
<dbReference type="PANTHER" id="PTHR32123:SF13">
    <property type="entry name" value="BICAUDAL D-RELATED PROTEIN HOMOLOG"/>
    <property type="match status" value="1"/>
</dbReference>
<evidence type="ECO:0000256" key="2">
    <source>
        <dbReference type="SAM" id="Coils"/>
    </source>
</evidence>
<keyword evidence="5" id="KW-1185">Reference proteome</keyword>
<feature type="compositionally biased region" description="Basic and acidic residues" evidence="3">
    <location>
        <begin position="497"/>
        <end position="510"/>
    </location>
</feature>
<dbReference type="OMA" id="PRQFGQY"/>
<feature type="coiled-coil region" evidence="2">
    <location>
        <begin position="10"/>
        <end position="188"/>
    </location>
</feature>
<evidence type="ECO:0000313" key="5">
    <source>
        <dbReference type="Proteomes" id="UP000318571"/>
    </source>
</evidence>
<dbReference type="PANTHER" id="PTHR32123">
    <property type="entry name" value="BICD FAMILY-LIKE CARGO ADAPTER"/>
    <property type="match status" value="1"/>
</dbReference>
<reference evidence="4 5" key="1">
    <citation type="journal article" date="2018" name="Nat. Ecol. Evol.">
        <title>Genomic signatures of mitonuclear coevolution across populations of Tigriopus californicus.</title>
        <authorList>
            <person name="Barreto F.S."/>
            <person name="Watson E.T."/>
            <person name="Lima T.G."/>
            <person name="Willett C.S."/>
            <person name="Edmands S."/>
            <person name="Li W."/>
            <person name="Burton R.S."/>
        </authorList>
    </citation>
    <scope>NUCLEOTIDE SEQUENCE [LARGE SCALE GENOMIC DNA]</scope>
    <source>
        <strain evidence="4 5">San Diego</strain>
    </source>
</reference>
<protein>
    <recommendedName>
        <fullName evidence="6">Bicaudal D-related protein 1</fullName>
    </recommendedName>
</protein>
<evidence type="ECO:0000313" key="4">
    <source>
        <dbReference type="EMBL" id="TRY70974.1"/>
    </source>
</evidence>
<feature type="non-terminal residue" evidence="4">
    <location>
        <position position="1"/>
    </location>
</feature>